<reference evidence="1 2" key="1">
    <citation type="journal article" date="2015" name="Int. J. Syst. Evol. Microbiol.">
        <title>Chryseobacterium sediminis sp. nov., isolated from a river sediment.</title>
        <authorList>
            <person name="Kampfer P."/>
            <person name="Busse H.J."/>
            <person name="McInroy J.A."/>
            <person name="Glaeser S.P."/>
        </authorList>
    </citation>
    <scope>NUCLEOTIDE SEQUENCE [LARGE SCALE GENOMIC DNA]</scope>
    <source>
        <strain evidence="1 2">IMT-174</strain>
    </source>
</reference>
<dbReference type="Gene3D" id="2.180.10.10">
    <property type="entry name" value="RHS repeat-associated core"/>
    <property type="match status" value="1"/>
</dbReference>
<comment type="caution">
    <text evidence="1">The sequence shown here is derived from an EMBL/GenBank/DDBJ whole genome shotgun (WGS) entry which is preliminary data.</text>
</comment>
<sequence>MLESIDTNNYYPFGLNHIGGSSYSNFGGYYNYKFGGKELQETGWSDFGARMYMSDLGRWGVIDPLAEKMTRHSTYNYAFSNPVNFVDPDGREGLGWGLKDGVWSWKSDLTENNYKERGFTEYKDDGSEIENSPIQGKEAGDTGKTYLRFGGEAFYLPTEGSNGSTGLLGLSNWFRDATSGVSSSIFSQFSGGWNSNFARGIVKDLYNVVYLQTSQLF</sequence>
<evidence type="ECO:0008006" key="3">
    <source>
        <dbReference type="Google" id="ProtNLM"/>
    </source>
</evidence>
<proteinExistence type="predicted"/>
<dbReference type="Proteomes" id="UP000323082">
    <property type="component" value="Unassembled WGS sequence"/>
</dbReference>
<dbReference type="PANTHER" id="PTHR32305:SF15">
    <property type="entry name" value="PROTEIN RHSA-RELATED"/>
    <property type="match status" value="1"/>
</dbReference>
<accession>A0A5B2U2X9</accession>
<protein>
    <recommendedName>
        <fullName evidence="3">RHS repeat-associated core domain-containing protein</fullName>
    </recommendedName>
</protein>
<dbReference type="NCBIfam" id="TIGR03696">
    <property type="entry name" value="Rhs_assc_core"/>
    <property type="match status" value="1"/>
</dbReference>
<dbReference type="EMBL" id="VUNZ01000003">
    <property type="protein sequence ID" value="KAA2220660.1"/>
    <property type="molecule type" value="Genomic_DNA"/>
</dbReference>
<organism evidence="1 2">
    <name type="scientific">Chryseobacterium sediminis</name>
    <dbReference type="NCBI Taxonomy" id="1679494"/>
    <lineage>
        <taxon>Bacteria</taxon>
        <taxon>Pseudomonadati</taxon>
        <taxon>Bacteroidota</taxon>
        <taxon>Flavobacteriia</taxon>
        <taxon>Flavobacteriales</taxon>
        <taxon>Weeksellaceae</taxon>
        <taxon>Chryseobacterium group</taxon>
        <taxon>Chryseobacterium</taxon>
    </lineage>
</organism>
<dbReference type="InterPro" id="IPR022385">
    <property type="entry name" value="Rhs_assc_core"/>
</dbReference>
<dbReference type="OrthoDB" id="2972467at2"/>
<gene>
    <name evidence="1" type="ORF">FW780_17455</name>
</gene>
<dbReference type="PANTHER" id="PTHR32305">
    <property type="match status" value="1"/>
</dbReference>
<evidence type="ECO:0000313" key="2">
    <source>
        <dbReference type="Proteomes" id="UP000323082"/>
    </source>
</evidence>
<evidence type="ECO:0000313" key="1">
    <source>
        <dbReference type="EMBL" id="KAA2220660.1"/>
    </source>
</evidence>
<name>A0A5B2U2X9_9FLAO</name>
<dbReference type="InterPro" id="IPR050708">
    <property type="entry name" value="T6SS_VgrG/RHS"/>
</dbReference>
<dbReference type="AlphaFoldDB" id="A0A5B2U2X9"/>
<dbReference type="RefSeq" id="WP_149834943.1">
    <property type="nucleotide sequence ID" value="NZ_VUNZ01000003.1"/>
</dbReference>